<evidence type="ECO:0000256" key="3">
    <source>
        <dbReference type="ARBA" id="ARBA00022989"/>
    </source>
</evidence>
<evidence type="ECO:0000313" key="8">
    <source>
        <dbReference type="RefSeq" id="XP_017025130.1"/>
    </source>
</evidence>
<dbReference type="PANTHER" id="PTHR24064">
    <property type="entry name" value="SOLUTE CARRIER FAMILY 22 MEMBER"/>
    <property type="match status" value="1"/>
</dbReference>
<evidence type="ECO:0000256" key="2">
    <source>
        <dbReference type="ARBA" id="ARBA00022692"/>
    </source>
</evidence>
<name>A0A6P4IA93_DROKI</name>
<feature type="transmembrane region" description="Helical" evidence="6">
    <location>
        <begin position="79"/>
        <end position="100"/>
    </location>
</feature>
<dbReference type="GO" id="GO:0016020">
    <property type="term" value="C:membrane"/>
    <property type="evidence" value="ECO:0007669"/>
    <property type="project" value="UniProtKB-SubCell"/>
</dbReference>
<dbReference type="CDD" id="cd17317">
    <property type="entry name" value="MFS_SLC22"/>
    <property type="match status" value="1"/>
</dbReference>
<feature type="transmembrane region" description="Helical" evidence="6">
    <location>
        <begin position="260"/>
        <end position="281"/>
    </location>
</feature>
<evidence type="ECO:0000313" key="7">
    <source>
        <dbReference type="Proteomes" id="UP001652661"/>
    </source>
</evidence>
<proteinExistence type="predicted"/>
<sequence>MKKEAHGFQGWQPNARRHSPTPLGLGHLSHIFTCTDPEANEQPPAASSPKVMKAPANSDEDDVINQIMGDFGPWQLRSLLILFLCKIPAAWFMACILFTAPDLYPEEEYTCDTSSFAPADNCTVSLDQCYVMVNYGDAGYAMRQCRRFLYTTGFHSLTMEFDLVCLCDFFVAWSQYWHLFGLLIGGVAATKLMRVLSPRQIYSAGIWCLLMCSLLMGLVKDFSLHCGLRCLAAISCCFMITSGHSIFSDITAGKHRLGALLLYDCFWALGLILLPGLASGAPSWQHIYLGVTLSLLVIVFLLPWTPDSPRWQLQHAKDTQLAVERTVAILLEAARMNGGILKVSKELPHQLGQLRERMQEQTPPAQWMELWMGDRRSTFRLVAVHMALATFMVVNTGLLLHVRSFGREHLVSNTLAMGLAEMLGCLLALHLTFNRHDQKWQWAGAFAIVVGSIGSICWFLAEADMPEVYGLTLGLLMASLPQAAVSCAQSMILACLSDLVPSEQRSSLSFSAVTWARVWQLSASFLTLLRQVSPALSLSAFCLLVILGGLCTCCLATPVGDREPEGGALPKKQQLITYT</sequence>
<feature type="transmembrane region" description="Helical" evidence="6">
    <location>
        <begin position="440"/>
        <end position="461"/>
    </location>
</feature>
<dbReference type="AlphaFoldDB" id="A0A6P4IA93"/>
<feature type="transmembrane region" description="Helical" evidence="6">
    <location>
        <begin position="287"/>
        <end position="305"/>
    </location>
</feature>
<dbReference type="SUPFAM" id="SSF103473">
    <property type="entry name" value="MFS general substrate transporter"/>
    <property type="match status" value="1"/>
</dbReference>
<feature type="transmembrane region" description="Helical" evidence="6">
    <location>
        <begin position="381"/>
        <end position="402"/>
    </location>
</feature>
<evidence type="ECO:0000256" key="1">
    <source>
        <dbReference type="ARBA" id="ARBA00004141"/>
    </source>
</evidence>
<organism evidence="7 8">
    <name type="scientific">Drosophila kikkawai</name>
    <name type="common">Fruit fly</name>
    <dbReference type="NCBI Taxonomy" id="30033"/>
    <lineage>
        <taxon>Eukaryota</taxon>
        <taxon>Metazoa</taxon>
        <taxon>Ecdysozoa</taxon>
        <taxon>Arthropoda</taxon>
        <taxon>Hexapoda</taxon>
        <taxon>Insecta</taxon>
        <taxon>Pterygota</taxon>
        <taxon>Neoptera</taxon>
        <taxon>Endopterygota</taxon>
        <taxon>Diptera</taxon>
        <taxon>Brachycera</taxon>
        <taxon>Muscomorpha</taxon>
        <taxon>Ephydroidea</taxon>
        <taxon>Drosophilidae</taxon>
        <taxon>Drosophila</taxon>
        <taxon>Sophophora</taxon>
    </lineage>
</organism>
<dbReference type="GeneID" id="108076667"/>
<keyword evidence="2 6" id="KW-0812">Transmembrane</keyword>
<evidence type="ECO:0000256" key="4">
    <source>
        <dbReference type="ARBA" id="ARBA00023136"/>
    </source>
</evidence>
<keyword evidence="7" id="KW-1185">Reference proteome</keyword>
<feature type="transmembrane region" description="Helical" evidence="6">
    <location>
        <begin position="169"/>
        <end position="189"/>
    </location>
</feature>
<accession>A0A6P4IA93</accession>
<evidence type="ECO:0000256" key="5">
    <source>
        <dbReference type="SAM" id="MobiDB-lite"/>
    </source>
</evidence>
<dbReference type="Pfam" id="PF07690">
    <property type="entry name" value="MFS_1"/>
    <property type="match status" value="1"/>
</dbReference>
<dbReference type="InterPro" id="IPR036259">
    <property type="entry name" value="MFS_trans_sf"/>
</dbReference>
<dbReference type="GO" id="GO:0022857">
    <property type="term" value="F:transmembrane transporter activity"/>
    <property type="evidence" value="ECO:0007669"/>
    <property type="project" value="InterPro"/>
</dbReference>
<dbReference type="InterPro" id="IPR011701">
    <property type="entry name" value="MFS"/>
</dbReference>
<keyword evidence="4 6" id="KW-0472">Membrane</keyword>
<protein>
    <submittedName>
        <fullName evidence="8">Solute carrier family 22 member 3</fullName>
    </submittedName>
</protein>
<comment type="subcellular location">
    <subcellularLocation>
        <location evidence="1">Membrane</location>
        <topology evidence="1">Multi-pass membrane protein</topology>
    </subcellularLocation>
</comment>
<gene>
    <name evidence="8" type="primary">LOC108076667</name>
</gene>
<feature type="transmembrane region" description="Helical" evidence="6">
    <location>
        <begin position="535"/>
        <end position="556"/>
    </location>
</feature>
<evidence type="ECO:0000256" key="6">
    <source>
        <dbReference type="SAM" id="Phobius"/>
    </source>
</evidence>
<dbReference type="Proteomes" id="UP001652661">
    <property type="component" value="Chromosome 3R"/>
</dbReference>
<feature type="transmembrane region" description="Helical" evidence="6">
    <location>
        <begin position="201"/>
        <end position="219"/>
    </location>
</feature>
<reference evidence="8" key="1">
    <citation type="submission" date="2025-08" db="UniProtKB">
        <authorList>
            <consortium name="RefSeq"/>
        </authorList>
    </citation>
    <scope>IDENTIFICATION</scope>
    <source>
        <strain evidence="8">14028-0561.14</strain>
        <tissue evidence="8">Whole fly</tissue>
    </source>
</reference>
<feature type="region of interest" description="Disordered" evidence="5">
    <location>
        <begin position="1"/>
        <end position="21"/>
    </location>
</feature>
<feature type="transmembrane region" description="Helical" evidence="6">
    <location>
        <begin position="414"/>
        <end position="433"/>
    </location>
</feature>
<dbReference type="Gene3D" id="1.20.1250.20">
    <property type="entry name" value="MFS general substrate transporter like domains"/>
    <property type="match status" value="1"/>
</dbReference>
<keyword evidence="3 6" id="KW-1133">Transmembrane helix</keyword>
<dbReference type="RefSeq" id="XP_017025130.1">
    <property type="nucleotide sequence ID" value="XM_017169641.3"/>
</dbReference>
<dbReference type="OrthoDB" id="5141738at2759"/>